<accession>A0ABN8HUI0</accession>
<keyword evidence="2" id="KW-1185">Reference proteome</keyword>
<gene>
    <name evidence="1" type="ORF">IPOD504_LOCUS3246</name>
</gene>
<evidence type="ECO:0000313" key="1">
    <source>
        <dbReference type="EMBL" id="CAH2041562.1"/>
    </source>
</evidence>
<evidence type="ECO:0000313" key="2">
    <source>
        <dbReference type="Proteomes" id="UP000837857"/>
    </source>
</evidence>
<sequence length="168" mass="19145">MRAFTTSSSRASRQKVVNYLRGNAGIVREDRNYSKQRKEGIADAGYRAIVNSLIGTRPISERELSVDGNFRYFIVEWLVYGWLSERLNCFSWLLLASHFHVMMAMNVKSVWYVGTSRFGALGATDEPIRAAEGRRRYRSVGDLCEDASLHDPSRKLMRSMCAIVPARD</sequence>
<proteinExistence type="predicted"/>
<dbReference type="Proteomes" id="UP000837857">
    <property type="component" value="Chromosome 13"/>
</dbReference>
<feature type="non-terminal residue" evidence="1">
    <location>
        <position position="168"/>
    </location>
</feature>
<dbReference type="EMBL" id="OW152825">
    <property type="protein sequence ID" value="CAH2041562.1"/>
    <property type="molecule type" value="Genomic_DNA"/>
</dbReference>
<protein>
    <submittedName>
        <fullName evidence="1">Uncharacterized protein</fullName>
    </submittedName>
</protein>
<reference evidence="1" key="1">
    <citation type="submission" date="2022-03" db="EMBL/GenBank/DDBJ databases">
        <authorList>
            <person name="Martin H S."/>
        </authorList>
    </citation>
    <scope>NUCLEOTIDE SEQUENCE</scope>
</reference>
<name>A0ABN8HUI0_9NEOP</name>
<organism evidence="1 2">
    <name type="scientific">Iphiclides podalirius</name>
    <name type="common">scarce swallowtail</name>
    <dbReference type="NCBI Taxonomy" id="110791"/>
    <lineage>
        <taxon>Eukaryota</taxon>
        <taxon>Metazoa</taxon>
        <taxon>Ecdysozoa</taxon>
        <taxon>Arthropoda</taxon>
        <taxon>Hexapoda</taxon>
        <taxon>Insecta</taxon>
        <taxon>Pterygota</taxon>
        <taxon>Neoptera</taxon>
        <taxon>Endopterygota</taxon>
        <taxon>Lepidoptera</taxon>
        <taxon>Glossata</taxon>
        <taxon>Ditrysia</taxon>
        <taxon>Papilionoidea</taxon>
        <taxon>Papilionidae</taxon>
        <taxon>Papilioninae</taxon>
        <taxon>Iphiclides</taxon>
    </lineage>
</organism>